<reference evidence="1" key="1">
    <citation type="submission" date="2019-03" db="EMBL/GenBank/DDBJ databases">
        <authorList>
            <person name="Mank J."/>
            <person name="Almeida P."/>
        </authorList>
    </citation>
    <scope>NUCLEOTIDE SEQUENCE</scope>
    <source>
        <strain evidence="1">78183</strain>
    </source>
</reference>
<accession>A0A6N2KQE7</accession>
<name>A0A6N2KQE7_SALVM</name>
<dbReference type="EMBL" id="CAADRP010000458">
    <property type="protein sequence ID" value="VFU28770.1"/>
    <property type="molecule type" value="Genomic_DNA"/>
</dbReference>
<evidence type="ECO:0000313" key="1">
    <source>
        <dbReference type="EMBL" id="VFU28770.1"/>
    </source>
</evidence>
<proteinExistence type="predicted"/>
<dbReference type="AlphaFoldDB" id="A0A6N2KQE7"/>
<protein>
    <submittedName>
        <fullName evidence="1">Uncharacterized protein</fullName>
    </submittedName>
</protein>
<gene>
    <name evidence="1" type="ORF">SVIM_LOCUS97861</name>
</gene>
<organism evidence="1">
    <name type="scientific">Salix viminalis</name>
    <name type="common">Common osier</name>
    <name type="synonym">Basket willow</name>
    <dbReference type="NCBI Taxonomy" id="40686"/>
    <lineage>
        <taxon>Eukaryota</taxon>
        <taxon>Viridiplantae</taxon>
        <taxon>Streptophyta</taxon>
        <taxon>Embryophyta</taxon>
        <taxon>Tracheophyta</taxon>
        <taxon>Spermatophyta</taxon>
        <taxon>Magnoliopsida</taxon>
        <taxon>eudicotyledons</taxon>
        <taxon>Gunneridae</taxon>
        <taxon>Pentapetalae</taxon>
        <taxon>rosids</taxon>
        <taxon>fabids</taxon>
        <taxon>Malpighiales</taxon>
        <taxon>Salicaceae</taxon>
        <taxon>Saliceae</taxon>
        <taxon>Salix</taxon>
    </lineage>
</organism>
<sequence length="72" mass="8240">MDRFLKFPIDEGIPPVKRLLDKSRLLRDFSNPISCGMKPESLLPQSKRTDRLINFPIDEGISPLKLLSDKDS</sequence>